<proteinExistence type="inferred from homology"/>
<gene>
    <name evidence="10" type="ORF">HNQ55_003269</name>
</gene>
<evidence type="ECO:0000256" key="4">
    <source>
        <dbReference type="ARBA" id="ARBA00022795"/>
    </source>
</evidence>
<comment type="function">
    <text evidence="7">Responsible for the coupling of flagellin expression to flagellar assembly by preventing expression of the flagellin genes when a component of the middle class of proteins is defective. It negatively regulates flagellar genes by inhibiting the activity of FliA by directly binding to FliA.</text>
</comment>
<dbReference type="SUPFAM" id="SSF101498">
    <property type="entry name" value="Anti-sigma factor FlgM"/>
    <property type="match status" value="1"/>
</dbReference>
<evidence type="ECO:0000259" key="9">
    <source>
        <dbReference type="Pfam" id="PF04316"/>
    </source>
</evidence>
<reference evidence="10 11" key="1">
    <citation type="submission" date="2020-08" db="EMBL/GenBank/DDBJ databases">
        <title>Genomic Encyclopedia of Type Strains, Phase IV (KMG-IV): sequencing the most valuable type-strain genomes for metagenomic binning, comparative biology and taxonomic classification.</title>
        <authorList>
            <person name="Goeker M."/>
        </authorList>
    </citation>
    <scope>NUCLEOTIDE SEQUENCE [LARGE SCALE GENOMIC DNA]</scope>
    <source>
        <strain evidence="10 11">DSM 26287</strain>
    </source>
</reference>
<keyword evidence="10" id="KW-0969">Cilium</keyword>
<evidence type="ECO:0000313" key="10">
    <source>
        <dbReference type="EMBL" id="MBB6544736.1"/>
    </source>
</evidence>
<keyword evidence="10" id="KW-0282">Flagellum</keyword>
<evidence type="ECO:0000256" key="7">
    <source>
        <dbReference type="ARBA" id="ARBA00024739"/>
    </source>
</evidence>
<sequence length="104" mass="11247">MAININNLSNNSQIKTNVDLQSQVKEKAAQSTTSVEQAKVANKDSVSITAQAQKLTELQKKAQGAPAVDVKKIAEMKKAIESGEYKVNPEKLAASLAKFEFDLV</sequence>
<comment type="similarity">
    <text evidence="1">Belongs to the FlgM family.</text>
</comment>
<dbReference type="AlphaFoldDB" id="A0A7X0NJV3"/>
<evidence type="ECO:0000256" key="3">
    <source>
        <dbReference type="ARBA" id="ARBA00022491"/>
    </source>
</evidence>
<dbReference type="Gene3D" id="6.10.140.30">
    <property type="entry name" value="Anti-sigma-28 factor FlgM"/>
    <property type="match status" value="1"/>
</dbReference>
<organism evidence="10 11">
    <name type="scientific">Thalassotalea piscium</name>
    <dbReference type="NCBI Taxonomy" id="1230533"/>
    <lineage>
        <taxon>Bacteria</taxon>
        <taxon>Pseudomonadati</taxon>
        <taxon>Pseudomonadota</taxon>
        <taxon>Gammaproteobacteria</taxon>
        <taxon>Alteromonadales</taxon>
        <taxon>Colwelliaceae</taxon>
        <taxon>Thalassotalea</taxon>
    </lineage>
</organism>
<evidence type="ECO:0000256" key="2">
    <source>
        <dbReference type="ARBA" id="ARBA00017823"/>
    </source>
</evidence>
<evidence type="ECO:0000313" key="11">
    <source>
        <dbReference type="Proteomes" id="UP000537141"/>
    </source>
</evidence>
<keyword evidence="4" id="KW-1005">Bacterial flagellum biogenesis</keyword>
<evidence type="ECO:0000256" key="5">
    <source>
        <dbReference type="ARBA" id="ARBA00023015"/>
    </source>
</evidence>
<keyword evidence="6" id="KW-0804">Transcription</keyword>
<evidence type="ECO:0000256" key="6">
    <source>
        <dbReference type="ARBA" id="ARBA00023163"/>
    </source>
</evidence>
<name>A0A7X0NJV3_9GAMM</name>
<dbReference type="RefSeq" id="WP_184426137.1">
    <property type="nucleotide sequence ID" value="NZ_AP027362.1"/>
</dbReference>
<keyword evidence="3" id="KW-0678">Repressor</keyword>
<feature type="domain" description="Anti-sigma-28 factor FlgM C-terminal" evidence="9">
    <location>
        <begin position="44"/>
        <end position="97"/>
    </location>
</feature>
<evidence type="ECO:0000256" key="1">
    <source>
        <dbReference type="ARBA" id="ARBA00005322"/>
    </source>
</evidence>
<dbReference type="GO" id="GO:0045892">
    <property type="term" value="P:negative regulation of DNA-templated transcription"/>
    <property type="evidence" value="ECO:0007669"/>
    <property type="project" value="InterPro"/>
</dbReference>
<protein>
    <recommendedName>
        <fullName evidence="2">Negative regulator of flagellin synthesis</fullName>
    </recommendedName>
    <alternativeName>
        <fullName evidence="8">Anti-sigma-28 factor</fullName>
    </alternativeName>
</protein>
<dbReference type="InterPro" id="IPR031316">
    <property type="entry name" value="FlgM_C"/>
</dbReference>
<keyword evidence="5" id="KW-0805">Transcription regulation</keyword>
<dbReference type="Proteomes" id="UP000537141">
    <property type="component" value="Unassembled WGS sequence"/>
</dbReference>
<dbReference type="Pfam" id="PF04316">
    <property type="entry name" value="FlgM"/>
    <property type="match status" value="1"/>
</dbReference>
<dbReference type="InterPro" id="IPR007412">
    <property type="entry name" value="FlgM"/>
</dbReference>
<accession>A0A7X0NJV3</accession>
<dbReference type="NCBIfam" id="TIGR03824">
    <property type="entry name" value="FlgM_jcvi"/>
    <property type="match status" value="1"/>
</dbReference>
<dbReference type="EMBL" id="JACHHU010000035">
    <property type="protein sequence ID" value="MBB6544736.1"/>
    <property type="molecule type" value="Genomic_DNA"/>
</dbReference>
<keyword evidence="11" id="KW-1185">Reference proteome</keyword>
<comment type="caution">
    <text evidence="10">The sequence shown here is derived from an EMBL/GenBank/DDBJ whole genome shotgun (WGS) entry which is preliminary data.</text>
</comment>
<dbReference type="GO" id="GO:0044781">
    <property type="term" value="P:bacterial-type flagellum organization"/>
    <property type="evidence" value="ECO:0007669"/>
    <property type="project" value="UniProtKB-KW"/>
</dbReference>
<dbReference type="InterPro" id="IPR035890">
    <property type="entry name" value="Anti-sigma-28_factor_FlgM_sf"/>
</dbReference>
<keyword evidence="10" id="KW-0966">Cell projection</keyword>
<evidence type="ECO:0000256" key="8">
    <source>
        <dbReference type="ARBA" id="ARBA00030117"/>
    </source>
</evidence>